<keyword evidence="6" id="KW-0378">Hydrolase</keyword>
<evidence type="ECO:0000256" key="3">
    <source>
        <dbReference type="ARBA" id="ARBA00006958"/>
    </source>
</evidence>
<dbReference type="AlphaFoldDB" id="A0A4S2K9K4"/>
<feature type="domain" description="DDE Tnp4" evidence="9">
    <location>
        <begin position="178"/>
        <end position="342"/>
    </location>
</feature>
<keyword evidence="5" id="KW-0479">Metal-binding</keyword>
<keyword evidence="8" id="KW-1133">Transmembrane helix</keyword>
<dbReference type="Pfam" id="PF13359">
    <property type="entry name" value="DDE_Tnp_4"/>
    <property type="match status" value="1"/>
</dbReference>
<dbReference type="GO" id="GO:0004518">
    <property type="term" value="F:nuclease activity"/>
    <property type="evidence" value="ECO:0007669"/>
    <property type="project" value="UniProtKB-KW"/>
</dbReference>
<protein>
    <recommendedName>
        <fullName evidence="9">DDE Tnp4 domain-containing protein</fullName>
    </recommendedName>
</protein>
<evidence type="ECO:0000256" key="6">
    <source>
        <dbReference type="ARBA" id="ARBA00022801"/>
    </source>
</evidence>
<reference evidence="10 11" key="1">
    <citation type="journal article" date="2019" name="Philos. Trans. R. Soc. Lond., B, Biol. Sci.">
        <title>Ant behaviour and brain gene expression of defending hosts depend on the ecological success of the intruding social parasite.</title>
        <authorList>
            <person name="Kaur R."/>
            <person name="Stoldt M."/>
            <person name="Jongepier E."/>
            <person name="Feldmeyer B."/>
            <person name="Menzel F."/>
            <person name="Bornberg-Bauer E."/>
            <person name="Foitzik S."/>
        </authorList>
    </citation>
    <scope>NUCLEOTIDE SEQUENCE [LARGE SCALE GENOMIC DNA]</scope>
    <source>
        <tissue evidence="10">Whole body</tissue>
    </source>
</reference>
<dbReference type="EMBL" id="QBLH01003000">
    <property type="protein sequence ID" value="TGZ46025.1"/>
    <property type="molecule type" value="Genomic_DNA"/>
</dbReference>
<organism evidence="10 11">
    <name type="scientific">Temnothorax longispinosus</name>
    <dbReference type="NCBI Taxonomy" id="300112"/>
    <lineage>
        <taxon>Eukaryota</taxon>
        <taxon>Metazoa</taxon>
        <taxon>Ecdysozoa</taxon>
        <taxon>Arthropoda</taxon>
        <taxon>Hexapoda</taxon>
        <taxon>Insecta</taxon>
        <taxon>Pterygota</taxon>
        <taxon>Neoptera</taxon>
        <taxon>Endopterygota</taxon>
        <taxon>Hymenoptera</taxon>
        <taxon>Apocrita</taxon>
        <taxon>Aculeata</taxon>
        <taxon>Formicoidea</taxon>
        <taxon>Formicidae</taxon>
        <taxon>Myrmicinae</taxon>
        <taxon>Temnothorax</taxon>
    </lineage>
</organism>
<accession>A0A4S2K9K4</accession>
<feature type="transmembrane region" description="Helical" evidence="8">
    <location>
        <begin position="103"/>
        <end position="124"/>
    </location>
</feature>
<evidence type="ECO:0000259" key="9">
    <source>
        <dbReference type="Pfam" id="PF13359"/>
    </source>
</evidence>
<evidence type="ECO:0000256" key="4">
    <source>
        <dbReference type="ARBA" id="ARBA00022722"/>
    </source>
</evidence>
<dbReference type="PANTHER" id="PTHR22930:SF269">
    <property type="entry name" value="NUCLEASE HARBI1-LIKE PROTEIN"/>
    <property type="match status" value="1"/>
</dbReference>
<dbReference type="GO" id="GO:0046872">
    <property type="term" value="F:metal ion binding"/>
    <property type="evidence" value="ECO:0007669"/>
    <property type="project" value="UniProtKB-KW"/>
</dbReference>
<feature type="transmembrane region" description="Helical" evidence="8">
    <location>
        <begin position="6"/>
        <end position="25"/>
    </location>
</feature>
<dbReference type="GO" id="GO:0005634">
    <property type="term" value="C:nucleus"/>
    <property type="evidence" value="ECO:0007669"/>
    <property type="project" value="UniProtKB-SubCell"/>
</dbReference>
<keyword evidence="7" id="KW-0539">Nucleus</keyword>
<name>A0A4S2K9K4_9HYME</name>
<evidence type="ECO:0000313" key="10">
    <source>
        <dbReference type="EMBL" id="TGZ46025.1"/>
    </source>
</evidence>
<comment type="caution">
    <text evidence="10">The sequence shown here is derived from an EMBL/GenBank/DDBJ whole genome shotgun (WGS) entry which is preliminary data.</text>
</comment>
<keyword evidence="4" id="KW-0540">Nuclease</keyword>
<keyword evidence="8" id="KW-0472">Membrane</keyword>
<evidence type="ECO:0000256" key="5">
    <source>
        <dbReference type="ARBA" id="ARBA00022723"/>
    </source>
</evidence>
<gene>
    <name evidence="10" type="ORF">DBV15_09871</name>
</gene>
<dbReference type="PANTHER" id="PTHR22930">
    <property type="match status" value="1"/>
</dbReference>
<keyword evidence="8" id="KW-0812">Transmembrane</keyword>
<dbReference type="InterPro" id="IPR045249">
    <property type="entry name" value="HARBI1-like"/>
</dbReference>
<dbReference type="STRING" id="300112.A0A4S2K9K4"/>
<dbReference type="InterPro" id="IPR027806">
    <property type="entry name" value="HARBI1_dom"/>
</dbReference>
<dbReference type="GO" id="GO:0016787">
    <property type="term" value="F:hydrolase activity"/>
    <property type="evidence" value="ECO:0007669"/>
    <property type="project" value="UniProtKB-KW"/>
</dbReference>
<feature type="non-terminal residue" evidence="10">
    <location>
        <position position="429"/>
    </location>
</feature>
<evidence type="ECO:0000256" key="8">
    <source>
        <dbReference type="SAM" id="Phobius"/>
    </source>
</evidence>
<proteinExistence type="inferred from homology"/>
<evidence type="ECO:0000313" key="11">
    <source>
        <dbReference type="Proteomes" id="UP000310200"/>
    </source>
</evidence>
<evidence type="ECO:0000256" key="2">
    <source>
        <dbReference type="ARBA" id="ARBA00004123"/>
    </source>
</evidence>
<evidence type="ECO:0000256" key="7">
    <source>
        <dbReference type="ARBA" id="ARBA00023242"/>
    </source>
</evidence>
<evidence type="ECO:0000256" key="1">
    <source>
        <dbReference type="ARBA" id="ARBA00001968"/>
    </source>
</evidence>
<sequence length="429" mass="49635">MDSSEIIVCAMFITILGLTYYAANVTSKPYRRKRRWGVRPINRKRVTKGHFHNLFYDMKSVDNEQFIKYTRMSQESFYVLLNLIKHKLIKRSNRQTISPEHRLVITLFYLAHGCNMQVVAWAFLIGKTTVHVIVCETCAAIWEVLSPIYLKVPTIEDWQNKSKRFYEEWNFLNCCGAIDGKHITIQAPNKSGSSYFNYKKSFSIILMAVCDTDYVFTLVDIGSYGSQSDGGVFKDLAFGRALDSGIIKLPADSVLQNTNIMFPHYFVGDEAFPLKPYILRPYPGKYLDVHKRVYNYRLSRARRTIENAFGILSSRWRILRNNIIADVENVEKIVAATVCLHNFLRISEERVPACERVYCPSFFVDNVQPDGSITPGMFRNDHVDSFERIGRLGSNNASRNVMELRDSMANYLSNEGAVHWQWDYIFRGY</sequence>
<comment type="subcellular location">
    <subcellularLocation>
        <location evidence="2">Nucleus</location>
    </subcellularLocation>
</comment>
<keyword evidence="11" id="KW-1185">Reference proteome</keyword>
<dbReference type="Proteomes" id="UP000310200">
    <property type="component" value="Unassembled WGS sequence"/>
</dbReference>
<comment type="similarity">
    <text evidence="3">Belongs to the HARBI1 family.</text>
</comment>
<comment type="cofactor">
    <cofactor evidence="1">
        <name>a divalent metal cation</name>
        <dbReference type="ChEBI" id="CHEBI:60240"/>
    </cofactor>
</comment>